<dbReference type="InterPro" id="IPR051156">
    <property type="entry name" value="Mito/Outer_Membr_Metalloprot"/>
</dbReference>
<evidence type="ECO:0000256" key="2">
    <source>
        <dbReference type="ARBA" id="ARBA00022670"/>
    </source>
</evidence>
<keyword evidence="10" id="KW-1185">Reference proteome</keyword>
<dbReference type="GO" id="GO:0046872">
    <property type="term" value="F:metal ion binding"/>
    <property type="evidence" value="ECO:0007669"/>
    <property type="project" value="UniProtKB-KW"/>
</dbReference>
<evidence type="ECO:0000256" key="4">
    <source>
        <dbReference type="ARBA" id="ARBA00022801"/>
    </source>
</evidence>
<dbReference type="PANTHER" id="PTHR22726:SF1">
    <property type="entry name" value="METALLOENDOPEPTIDASE OMA1, MITOCHONDRIAL"/>
    <property type="match status" value="1"/>
</dbReference>
<dbReference type="GO" id="GO:0016020">
    <property type="term" value="C:membrane"/>
    <property type="evidence" value="ECO:0007669"/>
    <property type="project" value="TreeGrafter"/>
</dbReference>
<sequence>MEVSPVFQHEALRRRTALLILLAFALTLCTPGPAAAFFFGGVGIKDEKEMGRKFDTMLRASLAVVDDPEVSLYVNKVVTRLTAPMPPQPYTFKATVILHNSLNAFAVPGGYVYVFTGLLMNLDSEEQLAGVLAHELAHVTQRHVASRLERAQFLTLGSLLLAVAGIAVGGQGGGALAVGAMGAGQSAMLNYSRMDENEADHIGLQYLVAAGYPPTGMVGGFKILRQKSWMSGTNVPAYLSTHPAIGDRINGLQARIQTMPKAVLDRKQDNRQFLRVKTLLWGRYGDPQAALQRFAGKDALSRMGAGMVLARQNRVNEASAAFDQALAAAPNDPLVLREAGAFHYRKGDMDLAGDLLRKALRQDPRDYMAAFFYARMLDETGRAREAAPYYRDVLRAVPDDPEVHEAFSRSLGKTGDTANAYIHLAYSAIYAHNRKMAERYMAQARARAGKGGDARALQRLENVYKERKELWESN</sequence>
<keyword evidence="3" id="KW-0479">Metal-binding</keyword>
<keyword evidence="4" id="KW-0378">Hydrolase</keyword>
<comment type="cofactor">
    <cofactor evidence="1">
        <name>Zn(2+)</name>
        <dbReference type="ChEBI" id="CHEBI:29105"/>
    </cofactor>
</comment>
<dbReference type="GO" id="GO:0051603">
    <property type="term" value="P:proteolysis involved in protein catabolic process"/>
    <property type="evidence" value="ECO:0007669"/>
    <property type="project" value="TreeGrafter"/>
</dbReference>
<evidence type="ECO:0000256" key="3">
    <source>
        <dbReference type="ARBA" id="ARBA00022723"/>
    </source>
</evidence>
<organism evidence="9 10">
    <name type="scientific">Desulfovibrio legallii</name>
    <dbReference type="NCBI Taxonomy" id="571438"/>
    <lineage>
        <taxon>Bacteria</taxon>
        <taxon>Pseudomonadati</taxon>
        <taxon>Thermodesulfobacteriota</taxon>
        <taxon>Desulfovibrionia</taxon>
        <taxon>Desulfovibrionales</taxon>
        <taxon>Desulfovibrionaceae</taxon>
        <taxon>Desulfovibrio</taxon>
    </lineage>
</organism>
<name>A0A6H3F986_9BACT</name>
<evidence type="ECO:0000256" key="6">
    <source>
        <dbReference type="ARBA" id="ARBA00023049"/>
    </source>
</evidence>
<evidence type="ECO:0000313" key="10">
    <source>
        <dbReference type="Proteomes" id="UP000292919"/>
    </source>
</evidence>
<dbReference type="CDD" id="cd07333">
    <property type="entry name" value="M48C_bepA_like"/>
    <property type="match status" value="1"/>
</dbReference>
<dbReference type="InterPro" id="IPR001915">
    <property type="entry name" value="Peptidase_M48"/>
</dbReference>
<feature type="repeat" description="TPR" evidence="7">
    <location>
        <begin position="299"/>
        <end position="332"/>
    </location>
</feature>
<evidence type="ECO:0000256" key="7">
    <source>
        <dbReference type="PROSITE-ProRule" id="PRU00339"/>
    </source>
</evidence>
<evidence type="ECO:0000259" key="8">
    <source>
        <dbReference type="Pfam" id="PF01435"/>
    </source>
</evidence>
<dbReference type="Pfam" id="PF01435">
    <property type="entry name" value="Peptidase_M48"/>
    <property type="match status" value="1"/>
</dbReference>
<accession>A0A6H3F986</accession>
<dbReference type="Gene3D" id="3.30.2010.10">
    <property type="entry name" value="Metalloproteases ('zincins'), catalytic domain"/>
    <property type="match status" value="1"/>
</dbReference>
<feature type="domain" description="Peptidase M48" evidence="8">
    <location>
        <begin position="69"/>
        <end position="255"/>
    </location>
</feature>
<dbReference type="Gene3D" id="1.25.40.10">
    <property type="entry name" value="Tetratricopeptide repeat domain"/>
    <property type="match status" value="1"/>
</dbReference>
<dbReference type="GO" id="GO:0004222">
    <property type="term" value="F:metalloendopeptidase activity"/>
    <property type="evidence" value="ECO:0007669"/>
    <property type="project" value="InterPro"/>
</dbReference>
<evidence type="ECO:0000256" key="5">
    <source>
        <dbReference type="ARBA" id="ARBA00022833"/>
    </source>
</evidence>
<proteinExistence type="predicted"/>
<dbReference type="EMBL" id="SIXC01000006">
    <property type="protein sequence ID" value="TBH79975.1"/>
    <property type="molecule type" value="Genomic_DNA"/>
</dbReference>
<dbReference type="AlphaFoldDB" id="A0A6H3F986"/>
<dbReference type="SMART" id="SM00028">
    <property type="entry name" value="TPR"/>
    <property type="match status" value="3"/>
</dbReference>
<feature type="repeat" description="TPR" evidence="7">
    <location>
        <begin position="333"/>
        <end position="366"/>
    </location>
</feature>
<keyword evidence="7" id="KW-0802">TPR repeat</keyword>
<dbReference type="Pfam" id="PF13432">
    <property type="entry name" value="TPR_16"/>
    <property type="match status" value="1"/>
</dbReference>
<protein>
    <submittedName>
        <fullName evidence="9">Tetratricopeptide repeat protein</fullName>
    </submittedName>
</protein>
<dbReference type="PANTHER" id="PTHR22726">
    <property type="entry name" value="METALLOENDOPEPTIDASE OMA1"/>
    <property type="match status" value="1"/>
</dbReference>
<evidence type="ECO:0000256" key="1">
    <source>
        <dbReference type="ARBA" id="ARBA00001947"/>
    </source>
</evidence>
<dbReference type="SUPFAM" id="SSF48452">
    <property type="entry name" value="TPR-like"/>
    <property type="match status" value="1"/>
</dbReference>
<dbReference type="InterPro" id="IPR019734">
    <property type="entry name" value="TPR_rpt"/>
</dbReference>
<dbReference type="InterPro" id="IPR011990">
    <property type="entry name" value="TPR-like_helical_dom_sf"/>
</dbReference>
<comment type="caution">
    <text evidence="9">The sequence shown here is derived from an EMBL/GenBank/DDBJ whole genome shotgun (WGS) entry which is preliminary data.</text>
</comment>
<reference evidence="9 10" key="1">
    <citation type="submission" date="2018-12" db="EMBL/GenBank/DDBJ databases">
        <title>First genome draft of Desulfovibrio legallis sp. nov.</title>
        <authorList>
            <person name="Ben Dhia O."/>
            <person name="Najjari A."/>
            <person name="Ferjani R."/>
            <person name="Fhoula I."/>
            <person name="Fardeau M.-L."/>
            <person name="Boudabbous A."/>
            <person name="Ouzari H.I."/>
        </authorList>
    </citation>
    <scope>NUCLEOTIDE SEQUENCE [LARGE SCALE GENOMIC DNA]</scope>
    <source>
        <strain evidence="9 10">H1T</strain>
    </source>
</reference>
<keyword evidence="5" id="KW-0862">Zinc</keyword>
<dbReference type="Proteomes" id="UP000292919">
    <property type="component" value="Unassembled WGS sequence"/>
</dbReference>
<evidence type="ECO:0000313" key="9">
    <source>
        <dbReference type="EMBL" id="TBH79975.1"/>
    </source>
</evidence>
<keyword evidence="2" id="KW-0645">Protease</keyword>
<keyword evidence="6" id="KW-0482">Metalloprotease</keyword>
<dbReference type="PROSITE" id="PS50005">
    <property type="entry name" value="TPR"/>
    <property type="match status" value="2"/>
</dbReference>
<gene>
    <name evidence="9" type="ORF">EB812_06125</name>
</gene>